<reference evidence="6" key="1">
    <citation type="submission" date="2016-01" db="EMBL/GenBank/DDBJ databases">
        <authorList>
            <person name="Mitreva M."/>
            <person name="Pepin K.H."/>
            <person name="Mihindukulasuriya K.A."/>
            <person name="Fulton R."/>
            <person name="Fronick C."/>
            <person name="O'Laughlin M."/>
            <person name="Miner T."/>
            <person name="Herter B."/>
            <person name="Rosa B.A."/>
            <person name="Cordes M."/>
            <person name="Tomlinson C."/>
            <person name="Wollam A."/>
            <person name="Palsikar V.B."/>
            <person name="Mardis E.R."/>
            <person name="Wilson R.K."/>
        </authorList>
    </citation>
    <scope>NUCLEOTIDE SEQUENCE [LARGE SCALE GENOMIC DNA]</scope>
    <source>
        <strain evidence="6">GED7749B</strain>
    </source>
</reference>
<dbReference type="SMART" id="SM00342">
    <property type="entry name" value="HTH_ARAC"/>
    <property type="match status" value="1"/>
</dbReference>
<dbReference type="GO" id="GO:0003700">
    <property type="term" value="F:DNA-binding transcription factor activity"/>
    <property type="evidence" value="ECO:0007669"/>
    <property type="project" value="InterPro"/>
</dbReference>
<keyword evidence="3" id="KW-0804">Transcription</keyword>
<sequence>MITLEYYPVCAYNDIRIFRSIIKFLGIGAAPMKQSAISKSIIERYLSYRVEHQREYFLHPPYMMEKQLLNAVKEGRVEAAESVLKTINTLERAKLAEEPIRSLRNSLICICTLFTRAAIEAGVPPETAFNISDAHILEIERLKTQEKLFELEYSMLRNFTEAVQQARKQENRYSHAIHMAVAYIHENILQVITLESLAKHVYLNPSYLSHLFKKETGVSVTDYINKKRIEESIYFLLHTNITISEIALLFHFCNQSYYTSLFKKYMGLTPKEFREQNQH</sequence>
<dbReference type="PANTHER" id="PTHR43280:SF2">
    <property type="entry name" value="HTH-TYPE TRANSCRIPTIONAL REGULATOR EXSA"/>
    <property type="match status" value="1"/>
</dbReference>
<evidence type="ECO:0000256" key="1">
    <source>
        <dbReference type="ARBA" id="ARBA00023015"/>
    </source>
</evidence>
<keyword evidence="1" id="KW-0805">Transcription regulation</keyword>
<protein>
    <submittedName>
        <fullName evidence="5">Transcriptional regulator, AraC family</fullName>
    </submittedName>
</protein>
<evidence type="ECO:0000256" key="3">
    <source>
        <dbReference type="ARBA" id="ARBA00023163"/>
    </source>
</evidence>
<dbReference type="SUPFAM" id="SSF46689">
    <property type="entry name" value="Homeodomain-like"/>
    <property type="match status" value="2"/>
</dbReference>
<dbReference type="PROSITE" id="PS01124">
    <property type="entry name" value="HTH_ARAC_FAMILY_2"/>
    <property type="match status" value="1"/>
</dbReference>
<comment type="caution">
    <text evidence="5">The sequence shown here is derived from an EMBL/GenBank/DDBJ whole genome shotgun (WGS) entry which is preliminary data.</text>
</comment>
<dbReference type="Pfam" id="PF12833">
    <property type="entry name" value="HTH_18"/>
    <property type="match status" value="1"/>
</dbReference>
<accession>A0A133KT66</accession>
<dbReference type="AlphaFoldDB" id="A0A133KT66"/>
<dbReference type="EMBL" id="LRPN01000050">
    <property type="protein sequence ID" value="KWZ82697.1"/>
    <property type="molecule type" value="Genomic_DNA"/>
</dbReference>
<evidence type="ECO:0000259" key="4">
    <source>
        <dbReference type="PROSITE" id="PS01124"/>
    </source>
</evidence>
<proteinExistence type="predicted"/>
<dbReference type="InterPro" id="IPR009057">
    <property type="entry name" value="Homeodomain-like_sf"/>
</dbReference>
<dbReference type="InterPro" id="IPR018060">
    <property type="entry name" value="HTH_AraC"/>
</dbReference>
<organism evidence="5 6">
    <name type="scientific">Heyndrickxia coagulans</name>
    <name type="common">Weizmannia coagulans</name>
    <dbReference type="NCBI Taxonomy" id="1398"/>
    <lineage>
        <taxon>Bacteria</taxon>
        <taxon>Bacillati</taxon>
        <taxon>Bacillota</taxon>
        <taxon>Bacilli</taxon>
        <taxon>Bacillales</taxon>
        <taxon>Bacillaceae</taxon>
        <taxon>Heyndrickxia</taxon>
    </lineage>
</organism>
<gene>
    <name evidence="5" type="ORF">HMPREF3213_01639</name>
</gene>
<dbReference type="PATRIC" id="fig|1398.22.peg.1647"/>
<name>A0A133KT66_HEYCO</name>
<dbReference type="Gene3D" id="1.10.10.60">
    <property type="entry name" value="Homeodomain-like"/>
    <property type="match status" value="2"/>
</dbReference>
<dbReference type="GO" id="GO:0043565">
    <property type="term" value="F:sequence-specific DNA binding"/>
    <property type="evidence" value="ECO:0007669"/>
    <property type="project" value="InterPro"/>
</dbReference>
<evidence type="ECO:0000313" key="6">
    <source>
        <dbReference type="Proteomes" id="UP000070376"/>
    </source>
</evidence>
<evidence type="ECO:0000313" key="5">
    <source>
        <dbReference type="EMBL" id="KWZ82697.1"/>
    </source>
</evidence>
<feature type="domain" description="HTH araC/xylS-type" evidence="4">
    <location>
        <begin position="178"/>
        <end position="276"/>
    </location>
</feature>
<dbReference type="PANTHER" id="PTHR43280">
    <property type="entry name" value="ARAC-FAMILY TRANSCRIPTIONAL REGULATOR"/>
    <property type="match status" value="1"/>
</dbReference>
<dbReference type="Proteomes" id="UP000070376">
    <property type="component" value="Unassembled WGS sequence"/>
</dbReference>
<keyword evidence="2" id="KW-0238">DNA-binding</keyword>
<evidence type="ECO:0000256" key="2">
    <source>
        <dbReference type="ARBA" id="ARBA00023125"/>
    </source>
</evidence>